<reference evidence="2" key="1">
    <citation type="submission" date="2015-06" db="UniProtKB">
        <authorList>
            <consortium name="EnsemblPlants"/>
        </authorList>
    </citation>
    <scope>IDENTIFICATION</scope>
</reference>
<dbReference type="PANTHER" id="PTHR33110:SF89">
    <property type="entry name" value="DUF295 DOMAIN-CONTAINING PROTEIN"/>
    <property type="match status" value="1"/>
</dbReference>
<accession>M8BSB5</accession>
<proteinExistence type="predicted"/>
<evidence type="ECO:0000313" key="2">
    <source>
        <dbReference type="EnsemblPlants" id="EMT24688"/>
    </source>
</evidence>
<dbReference type="InterPro" id="IPR005174">
    <property type="entry name" value="KIB1-4_b-propeller"/>
</dbReference>
<dbReference type="EnsemblPlants" id="EMT24688">
    <property type="protein sequence ID" value="EMT24688"/>
    <property type="gene ID" value="F775_04902"/>
</dbReference>
<protein>
    <recommendedName>
        <fullName evidence="1">KIB1-4 beta-propeller domain-containing protein</fullName>
    </recommendedName>
</protein>
<sequence>MEANQEQPDWLNLPLDLLETIGNRSYDAVTGLTVFRSVCRTWRSALGHAPRLLLPTPPNSPVPRAGSEDALIFPLSRGWSIIVDARDASCRLSRPATGATVALPKINAVRDRSAASGDITHVKYVHHTDEEGACWFPGDKIKIERPAYGYWVFFGNYLDFSDYFRFAVHAPAASAADDMMIMMCHMWLLGRKTIVLCRPGDAAWTKLGDCPSFSFCFVDVAYFQGRIYGLECDGSTAVFDGATLEFLHSVDVPCATLKPCTVVEEDSPHDFDRINLVALPGKLLLVSTRVKLLEAEGFAIFELASRPDDGGLSCWRKVVRGDIGGNYDIFMDCYHTTFTFFF</sequence>
<name>M8BSB5_AEGTA</name>
<feature type="domain" description="KIB1-4 beta-propeller" evidence="1">
    <location>
        <begin position="72"/>
        <end position="332"/>
    </location>
</feature>
<dbReference type="PANTHER" id="PTHR33110">
    <property type="entry name" value="F-BOX/KELCH-REPEAT PROTEIN-RELATED"/>
    <property type="match status" value="1"/>
</dbReference>
<dbReference type="AlphaFoldDB" id="M8BSB5"/>
<organism evidence="2">
    <name type="scientific">Aegilops tauschii</name>
    <name type="common">Tausch's goatgrass</name>
    <name type="synonym">Aegilops squarrosa</name>
    <dbReference type="NCBI Taxonomy" id="37682"/>
    <lineage>
        <taxon>Eukaryota</taxon>
        <taxon>Viridiplantae</taxon>
        <taxon>Streptophyta</taxon>
        <taxon>Embryophyta</taxon>
        <taxon>Tracheophyta</taxon>
        <taxon>Spermatophyta</taxon>
        <taxon>Magnoliopsida</taxon>
        <taxon>Liliopsida</taxon>
        <taxon>Poales</taxon>
        <taxon>Poaceae</taxon>
        <taxon>BOP clade</taxon>
        <taxon>Pooideae</taxon>
        <taxon>Triticodae</taxon>
        <taxon>Triticeae</taxon>
        <taxon>Triticinae</taxon>
        <taxon>Aegilops</taxon>
    </lineage>
</organism>
<dbReference type="Pfam" id="PF03478">
    <property type="entry name" value="Beta-prop_KIB1-4"/>
    <property type="match status" value="1"/>
</dbReference>
<evidence type="ECO:0000259" key="1">
    <source>
        <dbReference type="Pfam" id="PF03478"/>
    </source>
</evidence>